<reference evidence="2" key="1">
    <citation type="journal article" date="2019" name="Sci. Rep.">
        <title>Draft genome of Tanacetum cinerariifolium, the natural source of mosquito coil.</title>
        <authorList>
            <person name="Yamashiro T."/>
            <person name="Shiraishi A."/>
            <person name="Satake H."/>
            <person name="Nakayama K."/>
        </authorList>
    </citation>
    <scope>NUCLEOTIDE SEQUENCE</scope>
</reference>
<comment type="caution">
    <text evidence="2">The sequence shown here is derived from an EMBL/GenBank/DDBJ whole genome shotgun (WGS) entry which is preliminary data.</text>
</comment>
<accession>A0A699XGW9</accession>
<dbReference type="EMBL" id="BKCJ011821307">
    <property type="protein sequence ID" value="GFD55754.1"/>
    <property type="molecule type" value="Genomic_DNA"/>
</dbReference>
<feature type="compositionally biased region" description="Low complexity" evidence="1">
    <location>
        <begin position="8"/>
        <end position="23"/>
    </location>
</feature>
<evidence type="ECO:0000313" key="2">
    <source>
        <dbReference type="EMBL" id="GFD55754.1"/>
    </source>
</evidence>
<evidence type="ECO:0000256" key="1">
    <source>
        <dbReference type="SAM" id="MobiDB-lite"/>
    </source>
</evidence>
<dbReference type="AlphaFoldDB" id="A0A699XGW9"/>
<organism evidence="2">
    <name type="scientific">Tanacetum cinerariifolium</name>
    <name type="common">Dalmatian daisy</name>
    <name type="synonym">Chrysanthemum cinerariifolium</name>
    <dbReference type="NCBI Taxonomy" id="118510"/>
    <lineage>
        <taxon>Eukaryota</taxon>
        <taxon>Viridiplantae</taxon>
        <taxon>Streptophyta</taxon>
        <taxon>Embryophyta</taxon>
        <taxon>Tracheophyta</taxon>
        <taxon>Spermatophyta</taxon>
        <taxon>Magnoliopsida</taxon>
        <taxon>eudicotyledons</taxon>
        <taxon>Gunneridae</taxon>
        <taxon>Pentapetalae</taxon>
        <taxon>asterids</taxon>
        <taxon>campanulids</taxon>
        <taxon>Asterales</taxon>
        <taxon>Asteraceae</taxon>
        <taxon>Asteroideae</taxon>
        <taxon>Anthemideae</taxon>
        <taxon>Anthemidinae</taxon>
        <taxon>Tanacetum</taxon>
    </lineage>
</organism>
<feature type="non-terminal residue" evidence="2">
    <location>
        <position position="1"/>
    </location>
</feature>
<sequence length="50" mass="4953">RRGVFAKRAGPGHARRAGAVGAPHRGDGGLHGGARRGAGRRADCLAAPAV</sequence>
<gene>
    <name evidence="2" type="ORF">Tci_927723</name>
</gene>
<feature type="region of interest" description="Disordered" evidence="1">
    <location>
        <begin position="1"/>
        <end position="50"/>
    </location>
</feature>
<protein>
    <submittedName>
        <fullName evidence="2">Uncharacterized protein</fullName>
    </submittedName>
</protein>
<name>A0A699XGW9_TANCI</name>
<proteinExistence type="predicted"/>